<dbReference type="CDD" id="cd01948">
    <property type="entry name" value="EAL"/>
    <property type="match status" value="1"/>
</dbReference>
<feature type="domain" description="EAL" evidence="1">
    <location>
        <begin position="4"/>
        <end position="251"/>
    </location>
</feature>
<dbReference type="AlphaFoldDB" id="A0AAD4FT76"/>
<dbReference type="SUPFAM" id="SSF141868">
    <property type="entry name" value="EAL domain-like"/>
    <property type="match status" value="1"/>
</dbReference>
<dbReference type="Gene3D" id="3.20.20.450">
    <property type="entry name" value="EAL domain"/>
    <property type="match status" value="1"/>
</dbReference>
<evidence type="ECO:0000313" key="3">
    <source>
        <dbReference type="Proteomes" id="UP000016487"/>
    </source>
</evidence>
<name>A0AAD4FT76_9GAMM</name>
<dbReference type="PANTHER" id="PTHR33121">
    <property type="entry name" value="CYCLIC DI-GMP PHOSPHODIESTERASE PDEF"/>
    <property type="match status" value="1"/>
</dbReference>
<dbReference type="PANTHER" id="PTHR33121:SF15">
    <property type="entry name" value="BLUE LIGHT- AND TEMPERATURE-REGULATED ANTIREPRESSOR BLUF"/>
    <property type="match status" value="1"/>
</dbReference>
<sequence length="251" mass="28381">MKGRELVSCANCVQLEGLDIDFTMAFQPIVHAQSKRIFGYEALARGLNNEPAYSVLSQVNDKNRYAFDQMCRVKAIELAAKLDLSSYLSINFLPNAIYQPQRCIRTTLAAAEKHGFPVERIMFEFTEVEKISDSGHIKRVVEYYRTLGFKTATDDFGSGYSGLNLLADFQTDIIKFDMGLIRDIHIDKVRQVILRHCISLCHKLQITTLAEGVETSGEFKWLQSEGVDLIQGYFIAKPGFECLPSVDFSQL</sequence>
<proteinExistence type="predicted"/>
<comment type="caution">
    <text evidence="2">The sequence shown here is derived from an EMBL/GenBank/DDBJ whole genome shotgun (WGS) entry which is preliminary data.</text>
</comment>
<dbReference type="InterPro" id="IPR001633">
    <property type="entry name" value="EAL_dom"/>
</dbReference>
<dbReference type="InterPro" id="IPR050706">
    <property type="entry name" value="Cyclic-di-GMP_PDE-like"/>
</dbReference>
<dbReference type="GO" id="GO:0071111">
    <property type="term" value="F:cyclic-guanylate-specific phosphodiesterase activity"/>
    <property type="evidence" value="ECO:0007669"/>
    <property type="project" value="InterPro"/>
</dbReference>
<dbReference type="Pfam" id="PF00563">
    <property type="entry name" value="EAL"/>
    <property type="match status" value="1"/>
</dbReference>
<dbReference type="EMBL" id="AHBZ03000014">
    <property type="protein sequence ID" value="KAF7774311.1"/>
    <property type="molecule type" value="Genomic_DNA"/>
</dbReference>
<evidence type="ECO:0000259" key="1">
    <source>
        <dbReference type="PROSITE" id="PS50883"/>
    </source>
</evidence>
<dbReference type="InterPro" id="IPR035919">
    <property type="entry name" value="EAL_sf"/>
</dbReference>
<dbReference type="RefSeq" id="WP_010362316.1">
    <property type="nucleotide sequence ID" value="NZ_AHBZ03000014.1"/>
</dbReference>
<reference evidence="2" key="1">
    <citation type="journal article" date="2012" name="J. Bacteriol.">
        <title>Genome sequences of type strains of seven species of the marine bacterium Pseudoalteromonas.</title>
        <authorList>
            <person name="Xie B.B."/>
            <person name="Shu Y.L."/>
            <person name="Qin Q.L."/>
            <person name="Rong J.C."/>
            <person name="Zhang X.Y."/>
            <person name="Chen X.L."/>
            <person name="Shi M."/>
            <person name="He H.L."/>
            <person name="Zhou B.C."/>
            <person name="Zhang Y.Z."/>
        </authorList>
    </citation>
    <scope>NUCLEOTIDE SEQUENCE</scope>
    <source>
        <strain evidence="2">DSM 8771</strain>
    </source>
</reference>
<reference evidence="2" key="2">
    <citation type="submission" date="2015-03" db="EMBL/GenBank/DDBJ databases">
        <title>Genome sequence of Pseudoalteromonas citrea.</title>
        <authorList>
            <person name="Xie B.-B."/>
            <person name="Rong J.-C."/>
            <person name="Qin Q.-L."/>
            <person name="Zhang Y.-Z."/>
        </authorList>
    </citation>
    <scope>NUCLEOTIDE SEQUENCE</scope>
    <source>
        <strain evidence="2">DSM 8771</strain>
    </source>
</reference>
<protein>
    <recommendedName>
        <fullName evidence="1">EAL domain-containing protein</fullName>
    </recommendedName>
</protein>
<dbReference type="PROSITE" id="PS50883">
    <property type="entry name" value="EAL"/>
    <property type="match status" value="1"/>
</dbReference>
<accession>A0AAD4FT76</accession>
<organism evidence="2 3">
    <name type="scientific">Pseudoalteromonas citrea</name>
    <dbReference type="NCBI Taxonomy" id="43655"/>
    <lineage>
        <taxon>Bacteria</taxon>
        <taxon>Pseudomonadati</taxon>
        <taxon>Pseudomonadota</taxon>
        <taxon>Gammaproteobacteria</taxon>
        <taxon>Alteromonadales</taxon>
        <taxon>Pseudoalteromonadaceae</taxon>
        <taxon>Pseudoalteromonas</taxon>
    </lineage>
</organism>
<dbReference type="Proteomes" id="UP000016487">
    <property type="component" value="Unassembled WGS sequence"/>
</dbReference>
<gene>
    <name evidence="2" type="ORF">PCIT_a0738</name>
</gene>
<dbReference type="SMART" id="SM00052">
    <property type="entry name" value="EAL"/>
    <property type="match status" value="1"/>
</dbReference>
<evidence type="ECO:0000313" key="2">
    <source>
        <dbReference type="EMBL" id="KAF7774311.1"/>
    </source>
</evidence>